<evidence type="ECO:0000259" key="2">
    <source>
        <dbReference type="PROSITE" id="PS50010"/>
    </source>
</evidence>
<feature type="domain" description="DH" evidence="2">
    <location>
        <begin position="211"/>
        <end position="286"/>
    </location>
</feature>
<dbReference type="AlphaFoldDB" id="A0A9N8ZXD6"/>
<comment type="caution">
    <text evidence="3">The sequence shown here is derived from an EMBL/GenBank/DDBJ whole genome shotgun (WGS) entry which is preliminary data.</text>
</comment>
<gene>
    <name evidence="3" type="ORF">DEBURN_LOCUS5214</name>
</gene>
<evidence type="ECO:0000313" key="4">
    <source>
        <dbReference type="Proteomes" id="UP000789706"/>
    </source>
</evidence>
<proteinExistence type="predicted"/>
<dbReference type="PANTHER" id="PTHR12673:SF159">
    <property type="entry name" value="LD03170P"/>
    <property type="match status" value="1"/>
</dbReference>
<dbReference type="EMBL" id="CAJVPK010000449">
    <property type="protein sequence ID" value="CAG8511786.1"/>
    <property type="molecule type" value="Genomic_DNA"/>
</dbReference>
<keyword evidence="4" id="KW-1185">Reference proteome</keyword>
<accession>A0A9N8ZXD6</accession>
<dbReference type="InterPro" id="IPR051092">
    <property type="entry name" value="FYVE_RhoGEF_PH"/>
</dbReference>
<sequence>MRNSNRNTFHSSAFANSTNDNHSTTISPNILKSKSSLSQLSQLFQVSQLSIHKQHKKSNSLEETSDLSRQSTFIHQPIITPITREPAIPSDKIRNALLHRRMISFMGAPGSLYIPKDRFASEESPLEKPLNTFITTKRNEPIVSSPFDFRDLIDKYYEDSEEDDTDEDEHYGDDELDDEYTEEELNKVKKGETNENARKRINEEMISKIRKREAAVKEILTTEKTYINGLDKCVEYFLKPLRDKSNQKNSLLSKPIASMDELSSLFGNIETILSLHVQLLKSLEER</sequence>
<organism evidence="3 4">
    <name type="scientific">Diversispora eburnea</name>
    <dbReference type="NCBI Taxonomy" id="1213867"/>
    <lineage>
        <taxon>Eukaryota</taxon>
        <taxon>Fungi</taxon>
        <taxon>Fungi incertae sedis</taxon>
        <taxon>Mucoromycota</taxon>
        <taxon>Glomeromycotina</taxon>
        <taxon>Glomeromycetes</taxon>
        <taxon>Diversisporales</taxon>
        <taxon>Diversisporaceae</taxon>
        <taxon>Diversispora</taxon>
    </lineage>
</organism>
<evidence type="ECO:0000256" key="1">
    <source>
        <dbReference type="SAM" id="MobiDB-lite"/>
    </source>
</evidence>
<dbReference type="SUPFAM" id="SSF48065">
    <property type="entry name" value="DBL homology domain (DH-domain)"/>
    <property type="match status" value="1"/>
</dbReference>
<dbReference type="InterPro" id="IPR000219">
    <property type="entry name" value="DH_dom"/>
</dbReference>
<dbReference type="OrthoDB" id="660555at2759"/>
<dbReference type="GO" id="GO:0005085">
    <property type="term" value="F:guanyl-nucleotide exchange factor activity"/>
    <property type="evidence" value="ECO:0007669"/>
    <property type="project" value="InterPro"/>
</dbReference>
<evidence type="ECO:0000313" key="3">
    <source>
        <dbReference type="EMBL" id="CAG8511786.1"/>
    </source>
</evidence>
<dbReference type="PANTHER" id="PTHR12673">
    <property type="entry name" value="FACIOGENITAL DYSPLASIA PROTEIN"/>
    <property type="match status" value="1"/>
</dbReference>
<protein>
    <submittedName>
        <fullName evidence="3">9398_t:CDS:1</fullName>
    </submittedName>
</protein>
<dbReference type="Gene3D" id="1.20.900.10">
    <property type="entry name" value="Dbl homology (DH) domain"/>
    <property type="match status" value="1"/>
</dbReference>
<name>A0A9N8ZXD6_9GLOM</name>
<reference evidence="3" key="1">
    <citation type="submission" date="2021-06" db="EMBL/GenBank/DDBJ databases">
        <authorList>
            <person name="Kallberg Y."/>
            <person name="Tangrot J."/>
            <person name="Rosling A."/>
        </authorList>
    </citation>
    <scope>NUCLEOTIDE SEQUENCE</scope>
    <source>
        <strain evidence="3">AZ414A</strain>
    </source>
</reference>
<dbReference type="Proteomes" id="UP000789706">
    <property type="component" value="Unassembled WGS sequence"/>
</dbReference>
<dbReference type="InterPro" id="IPR035899">
    <property type="entry name" value="DBL_dom_sf"/>
</dbReference>
<dbReference type="Pfam" id="PF00621">
    <property type="entry name" value="RhoGEF"/>
    <property type="match status" value="1"/>
</dbReference>
<dbReference type="GO" id="GO:0005737">
    <property type="term" value="C:cytoplasm"/>
    <property type="evidence" value="ECO:0007669"/>
    <property type="project" value="TreeGrafter"/>
</dbReference>
<dbReference type="PROSITE" id="PS50010">
    <property type="entry name" value="DH_2"/>
    <property type="match status" value="1"/>
</dbReference>
<feature type="region of interest" description="Disordered" evidence="1">
    <location>
        <begin position="1"/>
        <end position="27"/>
    </location>
</feature>